<name>A0A645IKM1_9ZZZZ</name>
<comment type="caution">
    <text evidence="1">The sequence shown here is derived from an EMBL/GenBank/DDBJ whole genome shotgun (WGS) entry which is preliminary data.</text>
</comment>
<proteinExistence type="predicted"/>
<dbReference type="AlphaFoldDB" id="A0A645IKM1"/>
<accession>A0A645IKM1</accession>
<organism evidence="1">
    <name type="scientific">bioreactor metagenome</name>
    <dbReference type="NCBI Taxonomy" id="1076179"/>
    <lineage>
        <taxon>unclassified sequences</taxon>
        <taxon>metagenomes</taxon>
        <taxon>ecological metagenomes</taxon>
    </lineage>
</organism>
<reference evidence="1" key="1">
    <citation type="submission" date="2019-08" db="EMBL/GenBank/DDBJ databases">
        <authorList>
            <person name="Kucharzyk K."/>
            <person name="Murdoch R.W."/>
            <person name="Higgins S."/>
            <person name="Loffler F."/>
        </authorList>
    </citation>
    <scope>NUCLEOTIDE SEQUENCE</scope>
</reference>
<evidence type="ECO:0000313" key="1">
    <source>
        <dbReference type="EMBL" id="MPN51817.1"/>
    </source>
</evidence>
<protein>
    <submittedName>
        <fullName evidence="1">Uncharacterized protein</fullName>
    </submittedName>
</protein>
<sequence>MPEEKLGFRTEIDVFVTDEGNVEVSGKQQEKVIPIMNL</sequence>
<gene>
    <name evidence="1" type="ORF">SDC9_199466</name>
</gene>
<dbReference type="EMBL" id="VSSQ01117314">
    <property type="protein sequence ID" value="MPN51817.1"/>
    <property type="molecule type" value="Genomic_DNA"/>
</dbReference>